<organism evidence="1 2">
    <name type="scientific">Flectobacillus rivi</name>
    <dbReference type="NCBI Taxonomy" id="2984209"/>
    <lineage>
        <taxon>Bacteria</taxon>
        <taxon>Pseudomonadati</taxon>
        <taxon>Bacteroidota</taxon>
        <taxon>Cytophagia</taxon>
        <taxon>Cytophagales</taxon>
        <taxon>Flectobacillaceae</taxon>
        <taxon>Flectobacillus</taxon>
    </lineage>
</organism>
<keyword evidence="2" id="KW-1185">Reference proteome</keyword>
<proteinExistence type="predicted"/>
<evidence type="ECO:0000313" key="2">
    <source>
        <dbReference type="Proteomes" id="UP001225761"/>
    </source>
</evidence>
<dbReference type="Proteomes" id="UP001225761">
    <property type="component" value="Unassembled WGS sequence"/>
</dbReference>
<dbReference type="RefSeq" id="WP_283381791.1">
    <property type="nucleotide sequence ID" value="NZ_JASHIE010000006.1"/>
</dbReference>
<dbReference type="InterPro" id="IPR005601">
    <property type="entry name" value="Tail_fibre_p36"/>
</dbReference>
<comment type="caution">
    <text evidence="1">The sequence shown here is derived from an EMBL/GenBank/DDBJ whole genome shotgun (WGS) entry which is preliminary data.</text>
</comment>
<evidence type="ECO:0000313" key="1">
    <source>
        <dbReference type="EMBL" id="MDI9875037.1"/>
    </source>
</evidence>
<protein>
    <submittedName>
        <fullName evidence="1">Tail fiber protein</fullName>
    </submittedName>
</protein>
<sequence length="492" mass="52893">MKEKVLFKSTSGVSTEKVIGTLPTGGAANMLFVKGSATDYDGIWQALTSAMIIGALTVGSLSPSLIAQDSNNRFVTDSQISAWNAKANATDLNNYLPLAGGSMSGAVRFNTYGNNSISKGTGDGANSTTYNLEIASWWGIAFKDTCYNTINIVFDTRAGKIQTKKVQITDFNNGVVDAPVVAAADGTLAKKAISAAFVTESSDKRFVTDSQISSWNTKISGINLEENGTVKSGNNTNINFCNGSFIGASVFGNQVRFNVDVVNDDSRYNGTTTSPISTSFVKSKLDGKADWGHGHSWDSIYGKPGAFNVLLRENGGDRSVDSAINFSNGAYNIVQVDGNTIRYHCDVVTDNSRWADWCPNPIATNLIKSKLDGKADWGHGHSWDSISGKPSEFNPTGHNHHWNNIDGKPFEFSINSNGSSVVSTNYWFNSKHGCVMEGMSYIHNISSEVIGSNGISTNDLRLNMTPSYAKSSAPSGYLTLDGNRVVFVNSFY</sequence>
<dbReference type="Pfam" id="PF03903">
    <property type="entry name" value="Phage_T4_gp36"/>
    <property type="match status" value="1"/>
</dbReference>
<gene>
    <name evidence="1" type="ORF">QM481_10915</name>
</gene>
<dbReference type="EMBL" id="JASHIE010000006">
    <property type="protein sequence ID" value="MDI9875037.1"/>
    <property type="molecule type" value="Genomic_DNA"/>
</dbReference>
<name>A0ABT6Z1P2_9BACT</name>
<accession>A0ABT6Z1P2</accession>
<reference evidence="1 2" key="1">
    <citation type="submission" date="2023-05" db="EMBL/GenBank/DDBJ databases">
        <title>Novel species of genus Flectobacillus isolated from stream in China.</title>
        <authorList>
            <person name="Lu H."/>
        </authorList>
    </citation>
    <scope>NUCLEOTIDE SEQUENCE [LARGE SCALE GENOMIC DNA]</scope>
    <source>
        <strain evidence="1 2">LFS242W</strain>
    </source>
</reference>